<feature type="repeat" description="ANK" evidence="4">
    <location>
        <begin position="60"/>
        <end position="80"/>
    </location>
</feature>
<evidence type="ECO:0000256" key="3">
    <source>
        <dbReference type="ARBA" id="ARBA00038122"/>
    </source>
</evidence>
<dbReference type="InterPro" id="IPR036770">
    <property type="entry name" value="Ankyrin_rpt-contain_sf"/>
</dbReference>
<keyword evidence="1" id="KW-0677">Repeat</keyword>
<evidence type="ECO:0000313" key="6">
    <source>
        <dbReference type="EMBL" id="JAP52824.1"/>
    </source>
</evidence>
<dbReference type="EMBL" id="GEEE01010401">
    <property type="protein sequence ID" value="JAP52824.1"/>
    <property type="molecule type" value="Transcribed_RNA"/>
</dbReference>
<evidence type="ECO:0000256" key="5">
    <source>
        <dbReference type="SAM" id="MobiDB-lite"/>
    </source>
</evidence>
<keyword evidence="2 4" id="KW-0040">ANK repeat</keyword>
<evidence type="ECO:0000256" key="2">
    <source>
        <dbReference type="ARBA" id="ARBA00023043"/>
    </source>
</evidence>
<reference evidence="6" key="1">
    <citation type="submission" date="2016-01" db="EMBL/GenBank/DDBJ databases">
        <title>Reference transcriptome for the parasite Schistocephalus solidus: insights into the molecular evolution of parasitism.</title>
        <authorList>
            <person name="Hebert F.O."/>
            <person name="Grambauer S."/>
            <person name="Barber I."/>
            <person name="Landry C.R."/>
            <person name="Aubin-Horth N."/>
        </authorList>
    </citation>
    <scope>NUCLEOTIDE SEQUENCE</scope>
</reference>
<feature type="region of interest" description="Disordered" evidence="5">
    <location>
        <begin position="1"/>
        <end position="20"/>
    </location>
</feature>
<gene>
    <name evidence="6" type="ORF">TR88698</name>
</gene>
<dbReference type="AlphaFoldDB" id="A0A0X3PM51"/>
<sequence>MTRVTNFSGSNDSTSSRRGTSQICEIEKRWRSAILKGDVPEISRLLSQSPELANWKDYITGNTALHYAAKVNDISLLRLLAGNYNADVECKNHGGLTPLHVAAQAASGEFVELIMSQFRANPAARDYSGRLPVSYLPETPSGENLKSKLAQSAPTIVWRDPGRHFALPDLINLHLH</sequence>
<name>A0A0X3PM51_SCHSO</name>
<dbReference type="PANTHER" id="PTHR14491:SF7">
    <property type="entry name" value="SOSONDOWAH, ISOFORM G"/>
    <property type="match status" value="1"/>
</dbReference>
<dbReference type="Gene3D" id="1.25.40.20">
    <property type="entry name" value="Ankyrin repeat-containing domain"/>
    <property type="match status" value="1"/>
</dbReference>
<comment type="similarity">
    <text evidence="3">Belongs to the SOWAH family.</text>
</comment>
<accession>A0A0X3PM51</accession>
<dbReference type="PROSITE" id="PS50297">
    <property type="entry name" value="ANK_REP_REGION"/>
    <property type="match status" value="1"/>
</dbReference>
<dbReference type="PROSITE" id="PS50088">
    <property type="entry name" value="ANK_REPEAT"/>
    <property type="match status" value="1"/>
</dbReference>
<proteinExistence type="inferred from homology"/>
<dbReference type="Pfam" id="PF12796">
    <property type="entry name" value="Ank_2"/>
    <property type="match status" value="1"/>
</dbReference>
<evidence type="ECO:0000256" key="4">
    <source>
        <dbReference type="PROSITE-ProRule" id="PRU00023"/>
    </source>
</evidence>
<dbReference type="PANTHER" id="PTHR14491">
    <property type="entry name" value="SOSONDOWAH, ISOFORM G"/>
    <property type="match status" value="1"/>
</dbReference>
<organism evidence="6">
    <name type="scientific">Schistocephalus solidus</name>
    <name type="common">Tapeworm</name>
    <dbReference type="NCBI Taxonomy" id="70667"/>
    <lineage>
        <taxon>Eukaryota</taxon>
        <taxon>Metazoa</taxon>
        <taxon>Spiralia</taxon>
        <taxon>Lophotrochozoa</taxon>
        <taxon>Platyhelminthes</taxon>
        <taxon>Cestoda</taxon>
        <taxon>Eucestoda</taxon>
        <taxon>Diphyllobothriidea</taxon>
        <taxon>Diphyllobothriidae</taxon>
        <taxon>Schistocephalus</taxon>
    </lineage>
</organism>
<dbReference type="SMART" id="SM00248">
    <property type="entry name" value="ANK"/>
    <property type="match status" value="2"/>
</dbReference>
<dbReference type="InterPro" id="IPR002110">
    <property type="entry name" value="Ankyrin_rpt"/>
</dbReference>
<protein>
    <submittedName>
        <fullName evidence="6">Uncharacterized protein</fullName>
    </submittedName>
</protein>
<evidence type="ECO:0000256" key="1">
    <source>
        <dbReference type="ARBA" id="ARBA00022737"/>
    </source>
</evidence>
<dbReference type="SUPFAM" id="SSF48403">
    <property type="entry name" value="Ankyrin repeat"/>
    <property type="match status" value="1"/>
</dbReference>